<comment type="similarity">
    <text evidence="1">Belongs to the arsA ATPase family.</text>
</comment>
<dbReference type="InterPro" id="IPR025723">
    <property type="entry name" value="ArsA/GET3_ATPase-like"/>
</dbReference>
<dbReference type="Pfam" id="PF02374">
    <property type="entry name" value="ArsA_ATPase"/>
    <property type="match status" value="1"/>
</dbReference>
<reference evidence="5" key="1">
    <citation type="journal article" date="2014" name="Int. J. Syst. Evol. Microbiol.">
        <title>Complete genome sequence of Corynebacterium casei LMG S-19264T (=DSM 44701T), isolated from a smear-ripened cheese.</title>
        <authorList>
            <consortium name="US DOE Joint Genome Institute (JGI-PGF)"/>
            <person name="Walter F."/>
            <person name="Albersmeier A."/>
            <person name="Kalinowski J."/>
            <person name="Ruckert C."/>
        </authorList>
    </citation>
    <scope>NUCLEOTIDE SEQUENCE</scope>
    <source>
        <strain evidence="5">CGMCC 1.15425</strain>
    </source>
</reference>
<dbReference type="GO" id="GO:0015446">
    <property type="term" value="F:ATPase-coupled arsenite transmembrane transporter activity"/>
    <property type="evidence" value="ECO:0007669"/>
    <property type="project" value="UniProtKB-EC"/>
</dbReference>
<proteinExistence type="inferred from homology"/>
<keyword evidence="6" id="KW-1185">Reference proteome</keyword>
<reference evidence="5" key="2">
    <citation type="submission" date="2020-09" db="EMBL/GenBank/DDBJ databases">
        <authorList>
            <person name="Sun Q."/>
            <person name="Zhou Y."/>
        </authorList>
    </citation>
    <scope>NUCLEOTIDE SEQUENCE</scope>
    <source>
        <strain evidence="5">CGMCC 1.15425</strain>
    </source>
</reference>
<gene>
    <name evidence="5" type="ORF">GCM10011403_17200</name>
</gene>
<comment type="catalytic activity">
    <reaction evidence="2">
        <text>arsenite(in) + ATP + H2O = arsenite(out) + ADP + phosphate + H(+)</text>
        <dbReference type="Rhea" id="RHEA:11348"/>
        <dbReference type="ChEBI" id="CHEBI:15377"/>
        <dbReference type="ChEBI" id="CHEBI:15378"/>
        <dbReference type="ChEBI" id="CHEBI:29242"/>
        <dbReference type="ChEBI" id="CHEBI:30616"/>
        <dbReference type="ChEBI" id="CHEBI:43474"/>
        <dbReference type="ChEBI" id="CHEBI:456216"/>
        <dbReference type="EC" id="7.3.2.7"/>
    </reaction>
</comment>
<dbReference type="EC" id="7.3.2.7" evidence="3"/>
<sequence length="329" mass="36131">MLLSLASQRSVLFFGGKGGVGKTTVSSATALAMADAGKRVLLVSTDPAHNLGHLFGRKIGPKAVRLAPGLDGMELDPEKTVESHLQEVSSALRRLMPAGMAGEVDKHIELSREAPGMQEAAMLERIAEVVEQHDDYDLVIFDTAPSGHTARLMALPEMMSVWTEGLIKRREKADKFTAVLNTLGKDRSVGNNMLGAEPAAHDEDRESKIRRILNRRKQRFANLREKLLDQNYSGFVIVLAAERLPVLESIELAKQLKRTGVDVAGLVVNKRLPAEGLTGFLAERKAQEEIHLQDLNTQLGHIERQDLTLSAHDVLGVDDLRAFARQFAN</sequence>
<dbReference type="OrthoDB" id="9780677at2"/>
<protein>
    <recommendedName>
        <fullName evidence="3">arsenite-transporting ATPase</fullName>
        <ecNumber evidence="3">7.3.2.7</ecNumber>
    </recommendedName>
</protein>
<name>A0A916VIS8_9GAMM</name>
<dbReference type="SUPFAM" id="SSF52540">
    <property type="entry name" value="P-loop containing nucleoside triphosphate hydrolases"/>
    <property type="match status" value="1"/>
</dbReference>
<accession>A0A916VIS8</accession>
<evidence type="ECO:0000259" key="4">
    <source>
        <dbReference type="SMART" id="SM00382"/>
    </source>
</evidence>
<evidence type="ECO:0000313" key="6">
    <source>
        <dbReference type="Proteomes" id="UP000627715"/>
    </source>
</evidence>
<dbReference type="PANTHER" id="PTHR10803">
    <property type="entry name" value="ARSENICAL PUMP-DRIVING ATPASE ARSENITE-TRANSLOCATING ATPASE"/>
    <property type="match status" value="1"/>
</dbReference>
<evidence type="ECO:0000313" key="5">
    <source>
        <dbReference type="EMBL" id="GFZ75614.1"/>
    </source>
</evidence>
<dbReference type="AlphaFoldDB" id="A0A916VIS8"/>
<dbReference type="InterPro" id="IPR027417">
    <property type="entry name" value="P-loop_NTPase"/>
</dbReference>
<dbReference type="Gene3D" id="3.40.50.300">
    <property type="entry name" value="P-loop containing nucleotide triphosphate hydrolases"/>
    <property type="match status" value="1"/>
</dbReference>
<dbReference type="NCBIfam" id="TIGR00345">
    <property type="entry name" value="GET3_arsA_TRC40"/>
    <property type="match status" value="1"/>
</dbReference>
<dbReference type="GO" id="GO:0016887">
    <property type="term" value="F:ATP hydrolysis activity"/>
    <property type="evidence" value="ECO:0007669"/>
    <property type="project" value="InterPro"/>
</dbReference>
<dbReference type="InterPro" id="IPR016300">
    <property type="entry name" value="ATPase_ArsA/GET3"/>
</dbReference>
<evidence type="ECO:0000256" key="2">
    <source>
        <dbReference type="ARBA" id="ARBA00052296"/>
    </source>
</evidence>
<dbReference type="RefSeq" id="WP_068810788.1">
    <property type="nucleotide sequence ID" value="NZ_BMIY01000007.1"/>
</dbReference>
<feature type="domain" description="AAA+ ATPase" evidence="4">
    <location>
        <begin position="8"/>
        <end position="213"/>
    </location>
</feature>
<comment type="caution">
    <text evidence="5">The sequence shown here is derived from an EMBL/GenBank/DDBJ whole genome shotgun (WGS) entry which is preliminary data.</text>
</comment>
<dbReference type="CDD" id="cd02035">
    <property type="entry name" value="ArsA"/>
    <property type="match status" value="1"/>
</dbReference>
<dbReference type="GO" id="GO:0005524">
    <property type="term" value="F:ATP binding"/>
    <property type="evidence" value="ECO:0007669"/>
    <property type="project" value="InterPro"/>
</dbReference>
<dbReference type="InterPro" id="IPR003593">
    <property type="entry name" value="AAA+_ATPase"/>
</dbReference>
<organism evidence="5 6">
    <name type="scientific">Pseudohongiella nitratireducens</name>
    <dbReference type="NCBI Taxonomy" id="1768907"/>
    <lineage>
        <taxon>Bacteria</taxon>
        <taxon>Pseudomonadati</taxon>
        <taxon>Pseudomonadota</taxon>
        <taxon>Gammaproteobacteria</taxon>
        <taxon>Pseudomonadales</taxon>
        <taxon>Pseudohongiellaceae</taxon>
        <taxon>Pseudohongiella</taxon>
    </lineage>
</organism>
<evidence type="ECO:0000256" key="1">
    <source>
        <dbReference type="ARBA" id="ARBA00011040"/>
    </source>
</evidence>
<dbReference type="SMART" id="SM00382">
    <property type="entry name" value="AAA"/>
    <property type="match status" value="1"/>
</dbReference>
<dbReference type="Proteomes" id="UP000627715">
    <property type="component" value="Unassembled WGS sequence"/>
</dbReference>
<dbReference type="EMBL" id="BMIY01000007">
    <property type="protein sequence ID" value="GFZ75614.1"/>
    <property type="molecule type" value="Genomic_DNA"/>
</dbReference>
<evidence type="ECO:0000256" key="3">
    <source>
        <dbReference type="ARBA" id="ARBA00066752"/>
    </source>
</evidence>
<dbReference type="PANTHER" id="PTHR10803:SF3">
    <property type="entry name" value="ATPASE GET3"/>
    <property type="match status" value="1"/>
</dbReference>